<keyword evidence="2" id="KW-1185">Reference proteome</keyword>
<protein>
    <submittedName>
        <fullName evidence="1">Uncharacterized protein</fullName>
    </submittedName>
</protein>
<sequence length="242" mass="28004">MLRERIFSKVARILNKERVANRSDFAVVPIEGFNPTRLRAFKDGIEKTIGATILSAVIFDRDYRSETEVKAEQKELMTGNYFAHIHSCKEIENFLLVPAAIRKAIKERINETNVRTGKSNQFEIDIIPFLDSIADEFKHKTQAQLQSHRLKFEKSINPRNDESTIIEKILREFETQWANLEERLKIVPGKDFLASLNTKLQADYKVTITATNIINSFQKNEVPVELKVLIEKIEDFRKLSVP</sequence>
<dbReference type="STRING" id="573321.SAMN04488505_102747"/>
<name>A0A1H7RXE3_9BACT</name>
<accession>A0A1H7RXE3</accession>
<dbReference type="Proteomes" id="UP000198984">
    <property type="component" value="Unassembled WGS sequence"/>
</dbReference>
<dbReference type="RefSeq" id="WP_202909206.1">
    <property type="nucleotide sequence ID" value="NZ_FOBB01000002.1"/>
</dbReference>
<reference evidence="1 2" key="1">
    <citation type="submission" date="2016-10" db="EMBL/GenBank/DDBJ databases">
        <authorList>
            <person name="de Groot N.N."/>
        </authorList>
    </citation>
    <scope>NUCLEOTIDE SEQUENCE [LARGE SCALE GENOMIC DNA]</scope>
    <source>
        <strain evidence="1 2">DSM 21039</strain>
    </source>
</reference>
<dbReference type="EMBL" id="FOBB01000002">
    <property type="protein sequence ID" value="SEL64364.1"/>
    <property type="molecule type" value="Genomic_DNA"/>
</dbReference>
<proteinExistence type="predicted"/>
<dbReference type="AlphaFoldDB" id="A0A1H7RXE3"/>
<organism evidence="1 2">
    <name type="scientific">Chitinophaga rupis</name>
    <dbReference type="NCBI Taxonomy" id="573321"/>
    <lineage>
        <taxon>Bacteria</taxon>
        <taxon>Pseudomonadati</taxon>
        <taxon>Bacteroidota</taxon>
        <taxon>Chitinophagia</taxon>
        <taxon>Chitinophagales</taxon>
        <taxon>Chitinophagaceae</taxon>
        <taxon>Chitinophaga</taxon>
    </lineage>
</organism>
<evidence type="ECO:0000313" key="1">
    <source>
        <dbReference type="EMBL" id="SEL64364.1"/>
    </source>
</evidence>
<evidence type="ECO:0000313" key="2">
    <source>
        <dbReference type="Proteomes" id="UP000198984"/>
    </source>
</evidence>
<gene>
    <name evidence="1" type="ORF">SAMN04488505_102747</name>
</gene>